<accession>A0A0N4ZG87</accession>
<dbReference type="InterPro" id="IPR001623">
    <property type="entry name" value="DnaJ_domain"/>
</dbReference>
<dbReference type="WBParaSite" id="PTRK_0000676400.1">
    <property type="protein sequence ID" value="PTRK_0000676400.1"/>
    <property type="gene ID" value="PTRK_0000676400"/>
</dbReference>
<organism evidence="10 11">
    <name type="scientific">Parastrongyloides trichosuri</name>
    <name type="common">Possum-specific nematode worm</name>
    <dbReference type="NCBI Taxonomy" id="131310"/>
    <lineage>
        <taxon>Eukaryota</taxon>
        <taxon>Metazoa</taxon>
        <taxon>Ecdysozoa</taxon>
        <taxon>Nematoda</taxon>
        <taxon>Chromadorea</taxon>
        <taxon>Rhabditida</taxon>
        <taxon>Tylenchina</taxon>
        <taxon>Panagrolaimomorpha</taxon>
        <taxon>Strongyloidoidea</taxon>
        <taxon>Strongyloididae</taxon>
        <taxon>Parastrongyloides</taxon>
    </lineage>
</organism>
<evidence type="ECO:0000256" key="1">
    <source>
        <dbReference type="ARBA" id="ARBA00022723"/>
    </source>
</evidence>
<evidence type="ECO:0000259" key="8">
    <source>
        <dbReference type="PROSITE" id="PS50076"/>
    </source>
</evidence>
<keyword evidence="4 6" id="KW-0862">Zinc</keyword>
<dbReference type="Pfam" id="PF00684">
    <property type="entry name" value="DnaJ_CXXCXGXG"/>
    <property type="match status" value="1"/>
</dbReference>
<evidence type="ECO:0000313" key="11">
    <source>
        <dbReference type="WBParaSite" id="PTRK_0000676400.1"/>
    </source>
</evidence>
<dbReference type="InterPro" id="IPR018253">
    <property type="entry name" value="DnaJ_domain_CS"/>
</dbReference>
<dbReference type="GO" id="GO:0043066">
    <property type="term" value="P:negative regulation of apoptotic process"/>
    <property type="evidence" value="ECO:0007669"/>
    <property type="project" value="TreeGrafter"/>
</dbReference>
<feature type="compositionally biased region" description="Basic and acidic residues" evidence="7">
    <location>
        <begin position="422"/>
        <end position="442"/>
    </location>
</feature>
<evidence type="ECO:0000259" key="9">
    <source>
        <dbReference type="PROSITE" id="PS51188"/>
    </source>
</evidence>
<evidence type="ECO:0000256" key="7">
    <source>
        <dbReference type="SAM" id="MobiDB-lite"/>
    </source>
</evidence>
<dbReference type="CDD" id="cd10747">
    <property type="entry name" value="DnaJ_C"/>
    <property type="match status" value="1"/>
</dbReference>
<dbReference type="SUPFAM" id="SSF57938">
    <property type="entry name" value="DnaJ/Hsp40 cysteine-rich domain"/>
    <property type="match status" value="1"/>
</dbReference>
<dbReference type="InterPro" id="IPR036869">
    <property type="entry name" value="J_dom_sf"/>
</dbReference>
<dbReference type="Pfam" id="PF00226">
    <property type="entry name" value="DnaJ"/>
    <property type="match status" value="1"/>
</dbReference>
<dbReference type="Proteomes" id="UP000038045">
    <property type="component" value="Unplaced"/>
</dbReference>
<dbReference type="PROSITE" id="PS00636">
    <property type="entry name" value="DNAJ_1"/>
    <property type="match status" value="1"/>
</dbReference>
<dbReference type="SUPFAM" id="SSF49493">
    <property type="entry name" value="HSP40/DnaJ peptide-binding domain"/>
    <property type="match status" value="2"/>
</dbReference>
<dbReference type="GO" id="GO:0007005">
    <property type="term" value="P:mitochondrion organization"/>
    <property type="evidence" value="ECO:0007669"/>
    <property type="project" value="TreeGrafter"/>
</dbReference>
<dbReference type="InterPro" id="IPR051938">
    <property type="entry name" value="Apopto_cytoskel_mod"/>
</dbReference>
<keyword evidence="5" id="KW-0143">Chaperone</keyword>
<name>A0A0N4ZG87_PARTI</name>
<evidence type="ECO:0000256" key="5">
    <source>
        <dbReference type="ARBA" id="ARBA00023186"/>
    </source>
</evidence>
<protein>
    <submittedName>
        <fullName evidence="11">DnaJ protein</fullName>
    </submittedName>
</protein>
<dbReference type="GO" id="GO:0009408">
    <property type="term" value="P:response to heat"/>
    <property type="evidence" value="ECO:0007669"/>
    <property type="project" value="InterPro"/>
</dbReference>
<dbReference type="Gene3D" id="1.10.287.110">
    <property type="entry name" value="DnaJ domain"/>
    <property type="match status" value="1"/>
</dbReference>
<keyword evidence="2" id="KW-0677">Repeat</keyword>
<dbReference type="GO" id="GO:0006457">
    <property type="term" value="P:protein folding"/>
    <property type="evidence" value="ECO:0007669"/>
    <property type="project" value="InterPro"/>
</dbReference>
<evidence type="ECO:0000256" key="6">
    <source>
        <dbReference type="PROSITE-ProRule" id="PRU00546"/>
    </source>
</evidence>
<dbReference type="Pfam" id="PF01556">
    <property type="entry name" value="DnaJ_C"/>
    <property type="match status" value="1"/>
</dbReference>
<dbReference type="GO" id="GO:0051082">
    <property type="term" value="F:unfolded protein binding"/>
    <property type="evidence" value="ECO:0007669"/>
    <property type="project" value="InterPro"/>
</dbReference>
<dbReference type="PANTHER" id="PTHR44145:SF3">
    <property type="entry name" value="DNAJ HOMOLOG SUBFAMILY A MEMBER 3, MITOCHONDRIAL"/>
    <property type="match status" value="1"/>
</dbReference>
<dbReference type="InterPro" id="IPR001305">
    <property type="entry name" value="HSP_DnaJ_Cys-rich_dom"/>
</dbReference>
<evidence type="ECO:0000256" key="2">
    <source>
        <dbReference type="ARBA" id="ARBA00022737"/>
    </source>
</evidence>
<dbReference type="InterPro" id="IPR008971">
    <property type="entry name" value="HSP40/DnaJ_pept-bd"/>
</dbReference>
<reference evidence="11" key="1">
    <citation type="submission" date="2017-02" db="UniProtKB">
        <authorList>
            <consortium name="WormBaseParasite"/>
        </authorList>
    </citation>
    <scope>IDENTIFICATION</scope>
</reference>
<dbReference type="SMART" id="SM00271">
    <property type="entry name" value="DnaJ"/>
    <property type="match status" value="1"/>
</dbReference>
<evidence type="ECO:0000256" key="3">
    <source>
        <dbReference type="ARBA" id="ARBA00022771"/>
    </source>
</evidence>
<keyword evidence="10" id="KW-1185">Reference proteome</keyword>
<evidence type="ECO:0000313" key="10">
    <source>
        <dbReference type="Proteomes" id="UP000038045"/>
    </source>
</evidence>
<dbReference type="GO" id="GO:0005524">
    <property type="term" value="F:ATP binding"/>
    <property type="evidence" value="ECO:0007669"/>
    <property type="project" value="InterPro"/>
</dbReference>
<dbReference type="GO" id="GO:0005739">
    <property type="term" value="C:mitochondrion"/>
    <property type="evidence" value="ECO:0007669"/>
    <property type="project" value="TreeGrafter"/>
</dbReference>
<dbReference type="STRING" id="131310.A0A0N4ZG87"/>
<sequence length="465" mass="52368">MLFNSRHIIKLYSLASVSLNYTPIVASLSCNNKNNFSNNSCHIRNYHSTKKLLKDYYDILGVDKKANAKEIKKAYYKLAKKYHPDVNKDKDAPQKFQELTQAYEILSDENKRAQYDSTGKNPFAGTSGHSSADYDWNDASMHARKIFESMFGNSANFDRWNNGFGETVSGFDRTTEAVMNITFEEAVKGATKEININVVDDCIRCRGSGCEPPHKKVECPYCNGSGMKTFKQGSFLFSSSCGYCKGTGNYNKNPCMDCEGHGKLVQNRSSKINIPAGIDNGESIKCRIGKQDVYITFRVSPSKIHKRDRYDIYTDVAISLSQAALGGTVVVPGLKEDITINIPKGCSSHSRFALKEHGIKRVNEHGSGDQYIDIKIVIPKNLTKKQQEALLMFAEDEKNLNGTISGLDEWIKNKKKNTNNKEDIKEKVKEKEKQSTKIHEVNNENSNPKNENEDGFFDKLKKSIF</sequence>
<dbReference type="Gene3D" id="2.60.260.20">
    <property type="entry name" value="Urease metallochaperone UreE, N-terminal domain"/>
    <property type="match status" value="2"/>
</dbReference>
<dbReference type="PROSITE" id="PS51188">
    <property type="entry name" value="ZF_CR"/>
    <property type="match status" value="1"/>
</dbReference>
<evidence type="ECO:0000256" key="4">
    <source>
        <dbReference type="ARBA" id="ARBA00022833"/>
    </source>
</evidence>
<feature type="zinc finger region" description="CR-type" evidence="6">
    <location>
        <begin position="189"/>
        <end position="267"/>
    </location>
</feature>
<dbReference type="CDD" id="cd10719">
    <property type="entry name" value="DnaJ_zf"/>
    <property type="match status" value="1"/>
</dbReference>
<feature type="domain" description="CR-type" evidence="9">
    <location>
        <begin position="189"/>
        <end position="267"/>
    </location>
</feature>
<proteinExistence type="inferred from homology"/>
<dbReference type="PROSITE" id="PS50076">
    <property type="entry name" value="DNAJ_2"/>
    <property type="match status" value="1"/>
</dbReference>
<feature type="domain" description="J" evidence="8">
    <location>
        <begin position="55"/>
        <end position="119"/>
    </location>
</feature>
<dbReference type="AlphaFoldDB" id="A0A0N4ZG87"/>
<keyword evidence="3 6" id="KW-0863">Zinc-finger</keyword>
<dbReference type="PANTHER" id="PTHR44145">
    <property type="entry name" value="DNAJ HOMOLOG SUBFAMILY A MEMBER 3, MITOCHONDRIAL"/>
    <property type="match status" value="1"/>
</dbReference>
<dbReference type="GO" id="GO:0031072">
    <property type="term" value="F:heat shock protein binding"/>
    <property type="evidence" value="ECO:0007669"/>
    <property type="project" value="InterPro"/>
</dbReference>
<dbReference type="CDD" id="cd06257">
    <property type="entry name" value="DnaJ"/>
    <property type="match status" value="1"/>
</dbReference>
<dbReference type="HAMAP" id="MF_01152">
    <property type="entry name" value="DnaJ"/>
    <property type="match status" value="1"/>
</dbReference>
<keyword evidence="1 6" id="KW-0479">Metal-binding</keyword>
<dbReference type="PROSITE" id="PS51257">
    <property type="entry name" value="PROKAR_LIPOPROTEIN"/>
    <property type="match status" value="1"/>
</dbReference>
<dbReference type="InterPro" id="IPR036410">
    <property type="entry name" value="HSP_DnaJ_Cys-rich_dom_sf"/>
</dbReference>
<feature type="region of interest" description="Disordered" evidence="7">
    <location>
        <begin position="422"/>
        <end position="457"/>
    </location>
</feature>
<dbReference type="GO" id="GO:0008270">
    <property type="term" value="F:zinc ion binding"/>
    <property type="evidence" value="ECO:0007669"/>
    <property type="project" value="UniProtKB-KW"/>
</dbReference>
<dbReference type="PRINTS" id="PR00625">
    <property type="entry name" value="JDOMAIN"/>
</dbReference>
<dbReference type="Gene3D" id="2.10.230.10">
    <property type="entry name" value="Heat shock protein DnaJ, cysteine-rich domain"/>
    <property type="match status" value="1"/>
</dbReference>
<dbReference type="InterPro" id="IPR002939">
    <property type="entry name" value="DnaJ_C"/>
</dbReference>
<dbReference type="InterPro" id="IPR012724">
    <property type="entry name" value="DnaJ"/>
</dbReference>
<dbReference type="SUPFAM" id="SSF46565">
    <property type="entry name" value="Chaperone J-domain"/>
    <property type="match status" value="1"/>
</dbReference>
<dbReference type="FunFam" id="2.60.260.20:FF:000005">
    <property type="entry name" value="Chaperone protein dnaJ 1, mitochondrial"/>
    <property type="match status" value="1"/>
</dbReference>